<feature type="domain" description="Cation efflux protein cytoplasmic" evidence="1">
    <location>
        <begin position="2"/>
        <end position="46"/>
    </location>
</feature>
<dbReference type="Gene3D" id="3.30.70.1350">
    <property type="entry name" value="Cation efflux protein, cytoplasmic domain"/>
    <property type="match status" value="1"/>
</dbReference>
<organism evidence="2 3">
    <name type="scientific">Vibrio cholerae</name>
    <dbReference type="NCBI Taxonomy" id="666"/>
    <lineage>
        <taxon>Bacteria</taxon>
        <taxon>Pseudomonadati</taxon>
        <taxon>Pseudomonadota</taxon>
        <taxon>Gammaproteobacteria</taxon>
        <taxon>Vibrionales</taxon>
        <taxon>Vibrionaceae</taxon>
        <taxon>Vibrio</taxon>
    </lineage>
</organism>
<proteinExistence type="predicted"/>
<dbReference type="Pfam" id="PF16916">
    <property type="entry name" value="ZT_dimer"/>
    <property type="match status" value="1"/>
</dbReference>
<sequence>MRFIQLHLELDDNISLLEAHQISDRVEDKLREHFVGADVLIHQDPHSVVLEAEQQQKSLQ</sequence>
<evidence type="ECO:0000313" key="2">
    <source>
        <dbReference type="EMBL" id="CSA46124.1"/>
    </source>
</evidence>
<dbReference type="EMBL" id="CWOW01000007">
    <property type="protein sequence ID" value="CSA46124.1"/>
    <property type="molecule type" value="Genomic_DNA"/>
</dbReference>
<name>A0A655QA68_VIBCL</name>
<reference evidence="2 3" key="1">
    <citation type="submission" date="2015-07" db="EMBL/GenBank/DDBJ databases">
        <authorList>
            <consortium name="Pathogen Informatics"/>
        </authorList>
    </citation>
    <scope>NUCLEOTIDE SEQUENCE [LARGE SCALE GENOMIC DNA]</scope>
    <source>
        <strain evidence="2 3">A51</strain>
    </source>
</reference>
<evidence type="ECO:0000313" key="3">
    <source>
        <dbReference type="Proteomes" id="UP000044806"/>
    </source>
</evidence>
<protein>
    <submittedName>
        <fullName evidence="2">Ferrous iron efflux protein F</fullName>
    </submittedName>
</protein>
<dbReference type="InterPro" id="IPR036837">
    <property type="entry name" value="Cation_efflux_CTD_sf"/>
</dbReference>
<dbReference type="AlphaFoldDB" id="A0A655QA68"/>
<dbReference type="Proteomes" id="UP000044806">
    <property type="component" value="Unassembled WGS sequence"/>
</dbReference>
<accession>A0A655QA68</accession>
<evidence type="ECO:0000259" key="1">
    <source>
        <dbReference type="Pfam" id="PF16916"/>
    </source>
</evidence>
<gene>
    <name evidence="2" type="primary">fieF_2</name>
    <name evidence="2" type="ORF">ERS013165_01631</name>
</gene>
<dbReference type="InterPro" id="IPR027470">
    <property type="entry name" value="Cation_efflux_CTD"/>
</dbReference>
<dbReference type="SUPFAM" id="SSF160240">
    <property type="entry name" value="Cation efflux protein cytoplasmic domain-like"/>
    <property type="match status" value="1"/>
</dbReference>